<reference evidence="2 3" key="1">
    <citation type="submission" date="2016-01" db="EMBL/GenBank/DDBJ databases">
        <title>Draft Genome Sequences of Seven Thermophilic Sporeformers Isolated from Foods.</title>
        <authorList>
            <person name="Berendsen E.M."/>
            <person name="Wells-Bennik M.H."/>
            <person name="Krawcyk A.O."/>
            <person name="De Jong A."/>
            <person name="Holsappel S."/>
            <person name="Eijlander R.T."/>
            <person name="Kuipers O.P."/>
        </authorList>
    </citation>
    <scope>NUCLEOTIDE SEQUENCE [LARGE SCALE GENOMIC DNA]</scope>
    <source>
        <strain evidence="2 3">B4135</strain>
    </source>
</reference>
<proteinExistence type="predicted"/>
<dbReference type="Proteomes" id="UP000075683">
    <property type="component" value="Unassembled WGS sequence"/>
</dbReference>
<organism evidence="2 3">
    <name type="scientific">Caldibacillus debilis</name>
    <dbReference type="NCBI Taxonomy" id="301148"/>
    <lineage>
        <taxon>Bacteria</taxon>
        <taxon>Bacillati</taxon>
        <taxon>Bacillota</taxon>
        <taxon>Bacilli</taxon>
        <taxon>Bacillales</taxon>
        <taxon>Bacillaceae</taxon>
        <taxon>Caldibacillus</taxon>
    </lineage>
</organism>
<evidence type="ECO:0000313" key="3">
    <source>
        <dbReference type="Proteomes" id="UP000075683"/>
    </source>
</evidence>
<gene>
    <name evidence="2" type="ORF">B4135_3494</name>
</gene>
<protein>
    <submittedName>
        <fullName evidence="2">Uncharacterized protein</fullName>
    </submittedName>
</protein>
<dbReference type="STRING" id="301148.B4135_3494"/>
<dbReference type="AlphaFoldDB" id="A0A150LE86"/>
<name>A0A150LE86_9BACI</name>
<evidence type="ECO:0000256" key="1">
    <source>
        <dbReference type="SAM" id="MobiDB-lite"/>
    </source>
</evidence>
<dbReference type="EMBL" id="LQYT01000119">
    <property type="protein sequence ID" value="KYD10319.1"/>
    <property type="molecule type" value="Genomic_DNA"/>
</dbReference>
<evidence type="ECO:0000313" key="2">
    <source>
        <dbReference type="EMBL" id="KYD10319.1"/>
    </source>
</evidence>
<accession>A0A150LE86</accession>
<sequence>MENVPKGFAARKRGEGRSRNIVGARGTNPIFSEGKRALSRLSGNGGTGPMAGRVFAKGFAEKDSYSL</sequence>
<comment type="caution">
    <text evidence="2">The sequence shown here is derived from an EMBL/GenBank/DDBJ whole genome shotgun (WGS) entry which is preliminary data.</text>
</comment>
<feature type="region of interest" description="Disordered" evidence="1">
    <location>
        <begin position="1"/>
        <end position="28"/>
    </location>
</feature>